<feature type="domain" description="HTH marR-type" evidence="4">
    <location>
        <begin position="1"/>
        <end position="147"/>
    </location>
</feature>
<protein>
    <recommendedName>
        <fullName evidence="4">HTH marR-type domain-containing protein</fullName>
    </recommendedName>
</protein>
<dbReference type="Pfam" id="PF12802">
    <property type="entry name" value="MarR_2"/>
    <property type="match status" value="1"/>
</dbReference>
<dbReference type="EMBL" id="AZFF01000035">
    <property type="protein sequence ID" value="KRL52572.1"/>
    <property type="molecule type" value="Genomic_DNA"/>
</dbReference>
<accession>A0A0R1R719</accession>
<dbReference type="Proteomes" id="UP000051999">
    <property type="component" value="Unassembled WGS sequence"/>
</dbReference>
<dbReference type="InterPro" id="IPR036390">
    <property type="entry name" value="WH_DNA-bd_sf"/>
</dbReference>
<dbReference type="InterPro" id="IPR036388">
    <property type="entry name" value="WH-like_DNA-bd_sf"/>
</dbReference>
<dbReference type="SUPFAM" id="SSF46785">
    <property type="entry name" value="Winged helix' DNA-binding domain"/>
    <property type="match status" value="1"/>
</dbReference>
<evidence type="ECO:0000259" key="4">
    <source>
        <dbReference type="PROSITE" id="PS50995"/>
    </source>
</evidence>
<name>A0A0R1R719_9LACO</name>
<dbReference type="OrthoDB" id="5296557at2"/>
<organism evidence="5 6">
    <name type="scientific">Furfurilactobacillus rossiae DSM 15814</name>
    <dbReference type="NCBI Taxonomy" id="1114972"/>
    <lineage>
        <taxon>Bacteria</taxon>
        <taxon>Bacillati</taxon>
        <taxon>Bacillota</taxon>
        <taxon>Bacilli</taxon>
        <taxon>Lactobacillales</taxon>
        <taxon>Lactobacillaceae</taxon>
        <taxon>Furfurilactobacillus</taxon>
    </lineage>
</organism>
<evidence type="ECO:0000256" key="1">
    <source>
        <dbReference type="ARBA" id="ARBA00023015"/>
    </source>
</evidence>
<dbReference type="GO" id="GO:0003677">
    <property type="term" value="F:DNA binding"/>
    <property type="evidence" value="ECO:0007669"/>
    <property type="project" value="UniProtKB-KW"/>
</dbReference>
<reference evidence="5 6" key="1">
    <citation type="journal article" date="2015" name="Genome Announc.">
        <title>Expanding the biotechnology potential of lactobacilli through comparative genomics of 213 strains and associated genera.</title>
        <authorList>
            <person name="Sun Z."/>
            <person name="Harris H.M."/>
            <person name="McCann A."/>
            <person name="Guo C."/>
            <person name="Argimon S."/>
            <person name="Zhang W."/>
            <person name="Yang X."/>
            <person name="Jeffery I.B."/>
            <person name="Cooney J.C."/>
            <person name="Kagawa T.F."/>
            <person name="Liu W."/>
            <person name="Song Y."/>
            <person name="Salvetti E."/>
            <person name="Wrobel A."/>
            <person name="Rasinkangas P."/>
            <person name="Parkhill J."/>
            <person name="Rea M.C."/>
            <person name="O'Sullivan O."/>
            <person name="Ritari J."/>
            <person name="Douillard F.P."/>
            <person name="Paul Ross R."/>
            <person name="Yang R."/>
            <person name="Briner A.E."/>
            <person name="Felis G.E."/>
            <person name="de Vos W.M."/>
            <person name="Barrangou R."/>
            <person name="Klaenhammer T.R."/>
            <person name="Caufield P.W."/>
            <person name="Cui Y."/>
            <person name="Zhang H."/>
            <person name="O'Toole P.W."/>
        </authorList>
    </citation>
    <scope>NUCLEOTIDE SEQUENCE [LARGE SCALE GENOMIC DNA]</scope>
    <source>
        <strain evidence="5 6">DSM 15814</strain>
    </source>
</reference>
<gene>
    <name evidence="5" type="ORF">FD35_GL001881</name>
</gene>
<dbReference type="GO" id="GO:0003700">
    <property type="term" value="F:DNA-binding transcription factor activity"/>
    <property type="evidence" value="ECO:0007669"/>
    <property type="project" value="InterPro"/>
</dbReference>
<dbReference type="AlphaFoldDB" id="A0A0R1R719"/>
<dbReference type="SMART" id="SM00347">
    <property type="entry name" value="HTH_MARR"/>
    <property type="match status" value="1"/>
</dbReference>
<dbReference type="PATRIC" id="fig|1114972.6.peg.1918"/>
<dbReference type="PROSITE" id="PS50995">
    <property type="entry name" value="HTH_MARR_2"/>
    <property type="match status" value="1"/>
</dbReference>
<sequence>MSEPMNNQENVDAMVAVLCDHYVNEVYVANRAAINFVNHFGLNLQTAVLLRRIAANKGITVSQLTKETPFSMSVVSTQIGKLLKDDQVEMKTTADDRRTKLVFLTNKGVRLHHKIEKSIRESVESLGDTISIEKIDDAIKLIEQLGASLPTFE</sequence>
<evidence type="ECO:0000256" key="3">
    <source>
        <dbReference type="ARBA" id="ARBA00023163"/>
    </source>
</evidence>
<dbReference type="Gene3D" id="1.10.10.10">
    <property type="entry name" value="Winged helix-like DNA-binding domain superfamily/Winged helix DNA-binding domain"/>
    <property type="match status" value="1"/>
</dbReference>
<evidence type="ECO:0000313" key="5">
    <source>
        <dbReference type="EMBL" id="KRL52572.1"/>
    </source>
</evidence>
<comment type="caution">
    <text evidence="5">The sequence shown here is derived from an EMBL/GenBank/DDBJ whole genome shotgun (WGS) entry which is preliminary data.</text>
</comment>
<keyword evidence="1" id="KW-0805">Transcription regulation</keyword>
<keyword evidence="3" id="KW-0804">Transcription</keyword>
<keyword evidence="6" id="KW-1185">Reference proteome</keyword>
<dbReference type="InterPro" id="IPR000835">
    <property type="entry name" value="HTH_MarR-typ"/>
</dbReference>
<dbReference type="PANTHER" id="PTHR42756">
    <property type="entry name" value="TRANSCRIPTIONAL REGULATOR, MARR"/>
    <property type="match status" value="1"/>
</dbReference>
<evidence type="ECO:0000313" key="6">
    <source>
        <dbReference type="Proteomes" id="UP000051999"/>
    </source>
</evidence>
<evidence type="ECO:0000256" key="2">
    <source>
        <dbReference type="ARBA" id="ARBA00023125"/>
    </source>
</evidence>
<dbReference type="RefSeq" id="WP_017261503.1">
    <property type="nucleotide sequence ID" value="NZ_AUAW01000020.1"/>
</dbReference>
<proteinExistence type="predicted"/>
<keyword evidence="2" id="KW-0238">DNA-binding</keyword>
<dbReference type="PANTHER" id="PTHR42756:SF1">
    <property type="entry name" value="TRANSCRIPTIONAL REPRESSOR OF EMRAB OPERON"/>
    <property type="match status" value="1"/>
</dbReference>